<evidence type="ECO:0000313" key="6">
    <source>
        <dbReference type="EMBL" id="MBS6941467.1"/>
    </source>
</evidence>
<evidence type="ECO:0000256" key="3">
    <source>
        <dbReference type="ARBA" id="ARBA00023125"/>
    </source>
</evidence>
<comment type="caution">
    <text evidence="6">The sequence shown here is derived from an EMBL/GenBank/DDBJ whole genome shotgun (WGS) entry which is preliminary data.</text>
</comment>
<dbReference type="PANTHER" id="PTHR30126">
    <property type="entry name" value="HTH-TYPE TRANSCRIPTIONAL REGULATOR"/>
    <property type="match status" value="1"/>
</dbReference>
<dbReference type="AlphaFoldDB" id="A0A943UUD8"/>
<keyword evidence="4" id="KW-0804">Transcription</keyword>
<evidence type="ECO:0000256" key="2">
    <source>
        <dbReference type="ARBA" id="ARBA00023015"/>
    </source>
</evidence>
<dbReference type="GO" id="GO:0003700">
    <property type="term" value="F:DNA-binding transcription factor activity"/>
    <property type="evidence" value="ECO:0007669"/>
    <property type="project" value="InterPro"/>
</dbReference>
<dbReference type="Gene3D" id="1.10.10.10">
    <property type="entry name" value="Winged helix-like DNA-binding domain superfamily/Winged helix DNA-binding domain"/>
    <property type="match status" value="1"/>
</dbReference>
<dbReference type="Pfam" id="PF00126">
    <property type="entry name" value="HTH_1"/>
    <property type="match status" value="1"/>
</dbReference>
<dbReference type="PANTHER" id="PTHR30126:SF91">
    <property type="entry name" value="LYSR FAMILY TRANSCRIPTIONAL REGULATOR"/>
    <property type="match status" value="1"/>
</dbReference>
<keyword evidence="2" id="KW-0805">Transcription regulation</keyword>
<evidence type="ECO:0000259" key="5">
    <source>
        <dbReference type="PROSITE" id="PS50931"/>
    </source>
</evidence>
<reference evidence="6" key="1">
    <citation type="submission" date="2021-02" db="EMBL/GenBank/DDBJ databases">
        <title>Infant gut strain persistence is associated with maternal origin, phylogeny, and functional potential including surface adhesion and iron acquisition.</title>
        <authorList>
            <person name="Lou Y.C."/>
        </authorList>
    </citation>
    <scope>NUCLEOTIDE SEQUENCE</scope>
    <source>
        <strain evidence="6">L2_039_000G1_dasL2_039_000G1_concoct_11</strain>
    </source>
</reference>
<comment type="similarity">
    <text evidence="1">Belongs to the LysR transcriptional regulatory family.</text>
</comment>
<evidence type="ECO:0000256" key="4">
    <source>
        <dbReference type="ARBA" id="ARBA00023163"/>
    </source>
</evidence>
<dbReference type="Proteomes" id="UP000727506">
    <property type="component" value="Unassembled WGS sequence"/>
</dbReference>
<proteinExistence type="inferred from homology"/>
<gene>
    <name evidence="6" type="ORF">KH142_08380</name>
</gene>
<dbReference type="InterPro" id="IPR005119">
    <property type="entry name" value="LysR_subst-bd"/>
</dbReference>
<dbReference type="SUPFAM" id="SSF53850">
    <property type="entry name" value="Periplasmic binding protein-like II"/>
    <property type="match status" value="1"/>
</dbReference>
<evidence type="ECO:0000256" key="1">
    <source>
        <dbReference type="ARBA" id="ARBA00009437"/>
    </source>
</evidence>
<dbReference type="InterPro" id="IPR000847">
    <property type="entry name" value="LysR_HTH_N"/>
</dbReference>
<protein>
    <submittedName>
        <fullName evidence="6">LysR family transcriptional regulator</fullName>
    </submittedName>
</protein>
<sequence>MLDTRVNTFLAVCRTLNYTHAARALNLTQSAVSQHMAHLERAYGAKLVAIEGKSMRLTEEGRLLQRAFQSFAHDEALLKRRIAAVSSDETVHLKVGMTLTAGEYIVAPALARFMKKNPRMRVTVASRSTEELLDLMGKGLIDCAFLEGFFEKDAFSWDRLCEQELVCVCAPGHPLARRGCCCMEDLLDIPLIVREEASGSRAVLEHALRRRNLAIASFSDIVEVSSIGIIKAFVEADLGISFVYEAAVASELSSGRLARVAIEGDAIVHDISFVRLKSSVFENDFKALFKGVGGEFEKLGR</sequence>
<name>A0A943UUD8_9ACTN</name>
<feature type="domain" description="HTH lysR-type" evidence="5">
    <location>
        <begin position="1"/>
        <end position="58"/>
    </location>
</feature>
<dbReference type="SUPFAM" id="SSF46785">
    <property type="entry name" value="Winged helix' DNA-binding domain"/>
    <property type="match status" value="1"/>
</dbReference>
<dbReference type="EMBL" id="JAGZSV010000196">
    <property type="protein sequence ID" value="MBS6941467.1"/>
    <property type="molecule type" value="Genomic_DNA"/>
</dbReference>
<accession>A0A943UUD8</accession>
<dbReference type="InterPro" id="IPR036388">
    <property type="entry name" value="WH-like_DNA-bd_sf"/>
</dbReference>
<dbReference type="Gene3D" id="3.40.190.10">
    <property type="entry name" value="Periplasmic binding protein-like II"/>
    <property type="match status" value="2"/>
</dbReference>
<dbReference type="Pfam" id="PF03466">
    <property type="entry name" value="LysR_substrate"/>
    <property type="match status" value="1"/>
</dbReference>
<dbReference type="InterPro" id="IPR036390">
    <property type="entry name" value="WH_DNA-bd_sf"/>
</dbReference>
<dbReference type="GO" id="GO:0000976">
    <property type="term" value="F:transcription cis-regulatory region binding"/>
    <property type="evidence" value="ECO:0007669"/>
    <property type="project" value="TreeGrafter"/>
</dbReference>
<evidence type="ECO:0000313" key="7">
    <source>
        <dbReference type="Proteomes" id="UP000727506"/>
    </source>
</evidence>
<dbReference type="PROSITE" id="PS50931">
    <property type="entry name" value="HTH_LYSR"/>
    <property type="match status" value="1"/>
</dbReference>
<organism evidence="6 7">
    <name type="scientific">Slackia piriformis</name>
    <dbReference type="NCBI Taxonomy" id="626934"/>
    <lineage>
        <taxon>Bacteria</taxon>
        <taxon>Bacillati</taxon>
        <taxon>Actinomycetota</taxon>
        <taxon>Coriobacteriia</taxon>
        <taxon>Eggerthellales</taxon>
        <taxon>Eggerthellaceae</taxon>
        <taxon>Slackia</taxon>
    </lineage>
</organism>
<keyword evidence="3" id="KW-0238">DNA-binding</keyword>